<evidence type="ECO:0000256" key="3">
    <source>
        <dbReference type="ARBA" id="ARBA00022705"/>
    </source>
</evidence>
<proteinExistence type="predicted"/>
<dbReference type="Proteomes" id="UP000008461">
    <property type="component" value="Chromosome"/>
</dbReference>
<dbReference type="InterPro" id="IPR010372">
    <property type="entry name" value="DNA_pol3_delta_N"/>
</dbReference>
<dbReference type="HOGENOM" id="CLU_044694_3_0_10"/>
<keyword evidence="2" id="KW-0548">Nucleotidyltransferase</keyword>
<evidence type="ECO:0000256" key="4">
    <source>
        <dbReference type="ARBA" id="ARBA00022932"/>
    </source>
</evidence>
<dbReference type="GO" id="GO:0006261">
    <property type="term" value="P:DNA-templated DNA replication"/>
    <property type="evidence" value="ECO:0007669"/>
    <property type="project" value="TreeGrafter"/>
</dbReference>
<dbReference type="GO" id="GO:0003677">
    <property type="term" value="F:DNA binding"/>
    <property type="evidence" value="ECO:0007669"/>
    <property type="project" value="InterPro"/>
</dbReference>
<evidence type="ECO:0000313" key="6">
    <source>
        <dbReference type="EMBL" id="AEE48208.1"/>
    </source>
</evidence>
<dbReference type="GO" id="GO:0003887">
    <property type="term" value="F:DNA-directed DNA polymerase activity"/>
    <property type="evidence" value="ECO:0007669"/>
    <property type="project" value="UniProtKB-KW"/>
</dbReference>
<evidence type="ECO:0000259" key="5">
    <source>
        <dbReference type="Pfam" id="PF06144"/>
    </source>
</evidence>
<dbReference type="InterPro" id="IPR005790">
    <property type="entry name" value="DNA_polIII_delta"/>
</dbReference>
<dbReference type="InterPro" id="IPR027417">
    <property type="entry name" value="P-loop_NTPase"/>
</dbReference>
<dbReference type="OrthoDB" id="1172326at2"/>
<evidence type="ECO:0000256" key="2">
    <source>
        <dbReference type="ARBA" id="ARBA00022695"/>
    </source>
</evidence>
<dbReference type="Gene3D" id="3.40.50.300">
    <property type="entry name" value="P-loop containing nucleotide triphosphate hydrolases"/>
    <property type="match status" value="1"/>
</dbReference>
<keyword evidence="7" id="KW-1185">Reference proteome</keyword>
<protein>
    <submittedName>
        <fullName evidence="6">DNA polymerase III, delta subunit</fullName>
    </submittedName>
</protein>
<evidence type="ECO:0000313" key="7">
    <source>
        <dbReference type="Proteomes" id="UP000008461"/>
    </source>
</evidence>
<keyword evidence="3" id="KW-0235">DNA replication</keyword>
<dbReference type="PANTHER" id="PTHR34388">
    <property type="entry name" value="DNA POLYMERASE III SUBUNIT DELTA"/>
    <property type="match status" value="1"/>
</dbReference>
<dbReference type="PANTHER" id="PTHR34388:SF1">
    <property type="entry name" value="DNA POLYMERASE III SUBUNIT DELTA"/>
    <property type="match status" value="1"/>
</dbReference>
<keyword evidence="1" id="KW-0808">Transferase</keyword>
<dbReference type="Gene3D" id="1.20.272.10">
    <property type="match status" value="1"/>
</dbReference>
<dbReference type="GO" id="GO:0009360">
    <property type="term" value="C:DNA polymerase III complex"/>
    <property type="evidence" value="ECO:0007669"/>
    <property type="project" value="InterPro"/>
</dbReference>
<accession>F4KW10</accession>
<dbReference type="NCBIfam" id="TIGR01128">
    <property type="entry name" value="holA"/>
    <property type="match status" value="1"/>
</dbReference>
<feature type="domain" description="DNA polymerase III delta N-terminal" evidence="5">
    <location>
        <begin position="19"/>
        <end position="133"/>
    </location>
</feature>
<dbReference type="eggNOG" id="COG1466">
    <property type="taxonomic scope" value="Bacteria"/>
</dbReference>
<dbReference type="RefSeq" id="WP_013762772.1">
    <property type="nucleotide sequence ID" value="NC_015510.1"/>
</dbReference>
<evidence type="ECO:0000256" key="1">
    <source>
        <dbReference type="ARBA" id="ARBA00022679"/>
    </source>
</evidence>
<dbReference type="KEGG" id="hhy:Halhy_0296"/>
<sequence>MTFPEILKSLKQKQYKPLYFLHGDEAYFIDVISDYIENEVLNEGERAFNQTIVYGKDVDHLAIVDTARRYPMMAQHQVLILKEAQDMKTLKDLQTYVEKPLDSTILVICHKNGKYNLNSKFGKAIQANGVVFESKRLYENQIPNWIQDYLRNKKLSIRPEASALVAEYLGTELSRVANELDKMAINLAPGTEITTKHIEEQIGISKDYNVFELQKALGQRDVLKANRIANYFAANPKRNPITVIISSLYGFFSKVYLLNFFLQASEKEQLEALELRSAFFLKDYREATRYFNRSRAERAIALLREYDLKSKGVNYNSTGKPEVDLLREMIYLLLH</sequence>
<dbReference type="Pfam" id="PF06144">
    <property type="entry name" value="DNA_pol3_delta"/>
    <property type="match status" value="1"/>
</dbReference>
<dbReference type="STRING" id="760192.Halhy_0296"/>
<keyword evidence="4" id="KW-0239">DNA-directed DNA polymerase</keyword>
<reference key="2">
    <citation type="submission" date="2011-04" db="EMBL/GenBank/DDBJ databases">
        <title>Complete sequence of chromosome of Haliscomenobacter hydrossis DSM 1100.</title>
        <authorList>
            <consortium name="US DOE Joint Genome Institute (JGI-PGF)"/>
            <person name="Lucas S."/>
            <person name="Han J."/>
            <person name="Lapidus A."/>
            <person name="Bruce D."/>
            <person name="Goodwin L."/>
            <person name="Pitluck S."/>
            <person name="Peters L."/>
            <person name="Kyrpides N."/>
            <person name="Mavromatis K."/>
            <person name="Ivanova N."/>
            <person name="Ovchinnikova G."/>
            <person name="Pagani I."/>
            <person name="Daligault H."/>
            <person name="Detter J.C."/>
            <person name="Han C."/>
            <person name="Land M."/>
            <person name="Hauser L."/>
            <person name="Markowitz V."/>
            <person name="Cheng J.-F."/>
            <person name="Hugenholtz P."/>
            <person name="Woyke T."/>
            <person name="Wu D."/>
            <person name="Verbarg S."/>
            <person name="Frueling A."/>
            <person name="Brambilla E."/>
            <person name="Klenk H.-P."/>
            <person name="Eisen J.A."/>
        </authorList>
    </citation>
    <scope>NUCLEOTIDE SEQUENCE</scope>
    <source>
        <strain>DSM 1100</strain>
    </source>
</reference>
<reference evidence="6 7" key="1">
    <citation type="journal article" date="2011" name="Stand. Genomic Sci.">
        <title>Complete genome sequence of Haliscomenobacter hydrossis type strain (O).</title>
        <authorList>
            <consortium name="US DOE Joint Genome Institute (JGI-PGF)"/>
            <person name="Daligault H."/>
            <person name="Lapidus A."/>
            <person name="Zeytun A."/>
            <person name="Nolan M."/>
            <person name="Lucas S."/>
            <person name="Del Rio T.G."/>
            <person name="Tice H."/>
            <person name="Cheng J.F."/>
            <person name="Tapia R."/>
            <person name="Han C."/>
            <person name="Goodwin L."/>
            <person name="Pitluck S."/>
            <person name="Liolios K."/>
            <person name="Pagani I."/>
            <person name="Ivanova N."/>
            <person name="Huntemann M."/>
            <person name="Mavromatis K."/>
            <person name="Mikhailova N."/>
            <person name="Pati A."/>
            <person name="Chen A."/>
            <person name="Palaniappan K."/>
            <person name="Land M."/>
            <person name="Hauser L."/>
            <person name="Brambilla E.M."/>
            <person name="Rohde M."/>
            <person name="Verbarg S."/>
            <person name="Goker M."/>
            <person name="Bristow J."/>
            <person name="Eisen J.A."/>
            <person name="Markowitz V."/>
            <person name="Hugenholtz P."/>
            <person name="Kyrpides N.C."/>
            <person name="Klenk H.P."/>
            <person name="Woyke T."/>
        </authorList>
    </citation>
    <scope>NUCLEOTIDE SEQUENCE [LARGE SCALE GENOMIC DNA]</scope>
    <source>
        <strain evidence="7">ATCC 27775 / DSM 1100 / LMG 10767 / O</strain>
    </source>
</reference>
<dbReference type="EMBL" id="CP002691">
    <property type="protein sequence ID" value="AEE48208.1"/>
    <property type="molecule type" value="Genomic_DNA"/>
</dbReference>
<dbReference type="SUPFAM" id="SSF52540">
    <property type="entry name" value="P-loop containing nucleoside triphosphate hydrolases"/>
    <property type="match status" value="1"/>
</dbReference>
<dbReference type="Gene3D" id="1.10.8.60">
    <property type="match status" value="1"/>
</dbReference>
<name>F4KW10_HALH1</name>
<gene>
    <name evidence="6" type="ordered locus">Halhy_0296</name>
</gene>
<dbReference type="AlphaFoldDB" id="F4KW10"/>
<organism evidence="6 7">
    <name type="scientific">Haliscomenobacter hydrossis (strain ATCC 27775 / DSM 1100 / LMG 10767 / O)</name>
    <dbReference type="NCBI Taxonomy" id="760192"/>
    <lineage>
        <taxon>Bacteria</taxon>
        <taxon>Pseudomonadati</taxon>
        <taxon>Bacteroidota</taxon>
        <taxon>Saprospiria</taxon>
        <taxon>Saprospirales</taxon>
        <taxon>Haliscomenobacteraceae</taxon>
        <taxon>Haliscomenobacter</taxon>
    </lineage>
</organism>